<proteinExistence type="predicted"/>
<feature type="region of interest" description="Disordered" evidence="1">
    <location>
        <begin position="148"/>
        <end position="215"/>
    </location>
</feature>
<accession>C5KEU9</accession>
<evidence type="ECO:0000256" key="1">
    <source>
        <dbReference type="SAM" id="MobiDB-lite"/>
    </source>
</evidence>
<keyword evidence="3" id="KW-1185">Reference proteome</keyword>
<feature type="compositionally biased region" description="Polar residues" evidence="1">
    <location>
        <begin position="155"/>
        <end position="173"/>
    </location>
</feature>
<protein>
    <submittedName>
        <fullName evidence="2">Uncharacterized protein</fullName>
    </submittedName>
</protein>
<dbReference type="EMBL" id="GG672517">
    <property type="protein sequence ID" value="EER16990.1"/>
    <property type="molecule type" value="Genomic_DNA"/>
</dbReference>
<evidence type="ECO:0000313" key="3">
    <source>
        <dbReference type="Proteomes" id="UP000007800"/>
    </source>
</evidence>
<evidence type="ECO:0000313" key="2">
    <source>
        <dbReference type="EMBL" id="EER16990.1"/>
    </source>
</evidence>
<dbReference type="GeneID" id="9053049"/>
<name>C5KEU9_PERM5</name>
<reference evidence="2 3" key="1">
    <citation type="submission" date="2008-07" db="EMBL/GenBank/DDBJ databases">
        <authorList>
            <person name="El-Sayed N."/>
            <person name="Caler E."/>
            <person name="Inman J."/>
            <person name="Amedeo P."/>
            <person name="Hass B."/>
            <person name="Wortman J."/>
        </authorList>
    </citation>
    <scope>NUCLEOTIDE SEQUENCE [LARGE SCALE GENOMIC DNA]</scope>
    <source>
        <strain evidence="3">ATCC 50983 / TXsc</strain>
    </source>
</reference>
<dbReference type="Proteomes" id="UP000007800">
    <property type="component" value="Unassembled WGS sequence"/>
</dbReference>
<gene>
    <name evidence="2" type="ORF">Pmar_PMAR016520</name>
</gene>
<feature type="compositionally biased region" description="Low complexity" evidence="1">
    <location>
        <begin position="178"/>
        <end position="198"/>
    </location>
</feature>
<dbReference type="AlphaFoldDB" id="C5KEU9"/>
<feature type="compositionally biased region" description="Polar residues" evidence="1">
    <location>
        <begin position="199"/>
        <end position="214"/>
    </location>
</feature>
<sequence length="280" mass="30900">MLRGCQIQLHRVGMSAESVCEGILCDGQYKVCGCVSGAKSTKWTLTIVISADKLKQYDEFTITSNYVTELFVTAAARSIKETQLDMFALEDRADEVVATINRNGGFTICLWSKAATTDNEMHKPLRHHLFMLSPTSFERDLENLKYNGEPVRQLGNGNNDRQAGNGGNNDSQAGNGGNNEITNGGNNQATNARNNQAASDGNQPRRSANNNVGNASRAGSVRIILQPTFHSPARCLTHGDNFPKITTEMAPEIMRINIDPKRALCRQAEYRLEQFCKHDF</sequence>
<organism evidence="3">
    <name type="scientific">Perkinsus marinus (strain ATCC 50983 / TXsc)</name>
    <dbReference type="NCBI Taxonomy" id="423536"/>
    <lineage>
        <taxon>Eukaryota</taxon>
        <taxon>Sar</taxon>
        <taxon>Alveolata</taxon>
        <taxon>Perkinsozoa</taxon>
        <taxon>Perkinsea</taxon>
        <taxon>Perkinsida</taxon>
        <taxon>Perkinsidae</taxon>
        <taxon>Perkinsus</taxon>
    </lineage>
</organism>
<dbReference type="RefSeq" id="XP_002785194.1">
    <property type="nucleotide sequence ID" value="XM_002785148.1"/>
</dbReference>
<dbReference type="InParanoid" id="C5KEU9"/>